<dbReference type="InterPro" id="IPR006566">
    <property type="entry name" value="FBD"/>
</dbReference>
<feature type="domain" description="F-box/LRR-repeat protein 15/At3g58940/PEG3-like LRR" evidence="2">
    <location>
        <begin position="4"/>
        <end position="37"/>
    </location>
</feature>
<dbReference type="InterPro" id="IPR055302">
    <property type="entry name" value="F-box_dom-containing"/>
</dbReference>
<dbReference type="PANTHER" id="PTHR32141">
    <property type="match status" value="1"/>
</dbReference>
<evidence type="ECO:0008006" key="5">
    <source>
        <dbReference type="Google" id="ProtNLM"/>
    </source>
</evidence>
<protein>
    <recommendedName>
        <fullName evidence="5">FBD domain-containing protein</fullName>
    </recommendedName>
</protein>
<proteinExistence type="predicted"/>
<dbReference type="Proteomes" id="UP001231189">
    <property type="component" value="Unassembled WGS sequence"/>
</dbReference>
<evidence type="ECO:0000259" key="2">
    <source>
        <dbReference type="Pfam" id="PF24758"/>
    </source>
</evidence>
<name>A0AAD8U2L2_LOLMU</name>
<accession>A0AAD8U2L2</accession>
<keyword evidence="4" id="KW-1185">Reference proteome</keyword>
<dbReference type="Pfam" id="PF24758">
    <property type="entry name" value="LRR_At5g56370"/>
    <property type="match status" value="1"/>
</dbReference>
<feature type="domain" description="FBD" evidence="1">
    <location>
        <begin position="62"/>
        <end position="90"/>
    </location>
</feature>
<dbReference type="Pfam" id="PF08387">
    <property type="entry name" value="FBD"/>
    <property type="match status" value="1"/>
</dbReference>
<evidence type="ECO:0000313" key="3">
    <source>
        <dbReference type="EMBL" id="KAK1696149.1"/>
    </source>
</evidence>
<dbReference type="PANTHER" id="PTHR32141:SF117">
    <property type="entry name" value="FBD DOMAIN-CONTAINING PROTEIN"/>
    <property type="match status" value="1"/>
</dbReference>
<dbReference type="AlphaFoldDB" id="A0AAD8U2L2"/>
<dbReference type="EMBL" id="JAUUTY010000001">
    <property type="protein sequence ID" value="KAK1696149.1"/>
    <property type="molecule type" value="Genomic_DNA"/>
</dbReference>
<evidence type="ECO:0000313" key="4">
    <source>
        <dbReference type="Proteomes" id="UP001231189"/>
    </source>
</evidence>
<comment type="caution">
    <text evidence="3">The sequence shown here is derived from an EMBL/GenBank/DDBJ whole genome shotgun (WGS) entry which is preliminary data.</text>
</comment>
<gene>
    <name evidence="3" type="ORF">QYE76_012846</name>
</gene>
<evidence type="ECO:0000259" key="1">
    <source>
        <dbReference type="Pfam" id="PF08387"/>
    </source>
</evidence>
<organism evidence="3 4">
    <name type="scientific">Lolium multiflorum</name>
    <name type="common">Italian ryegrass</name>
    <name type="synonym">Lolium perenne subsp. multiflorum</name>
    <dbReference type="NCBI Taxonomy" id="4521"/>
    <lineage>
        <taxon>Eukaryota</taxon>
        <taxon>Viridiplantae</taxon>
        <taxon>Streptophyta</taxon>
        <taxon>Embryophyta</taxon>
        <taxon>Tracheophyta</taxon>
        <taxon>Spermatophyta</taxon>
        <taxon>Magnoliopsida</taxon>
        <taxon>Liliopsida</taxon>
        <taxon>Poales</taxon>
        <taxon>Poaceae</taxon>
        <taxon>BOP clade</taxon>
        <taxon>Pooideae</taxon>
        <taxon>Poodae</taxon>
        <taxon>Poeae</taxon>
        <taxon>Poeae Chloroplast Group 2 (Poeae type)</taxon>
        <taxon>Loliodinae</taxon>
        <taxon>Loliinae</taxon>
        <taxon>Lolium</taxon>
    </lineage>
</organism>
<dbReference type="InterPro" id="IPR055411">
    <property type="entry name" value="LRR_FXL15/At3g58940/PEG3-like"/>
</dbReference>
<sequence length="102" mass="11875">MPEVRTVKILAVNTHALCLDVVIGLLRCFPCLEKLYIKSRGRGEFNVWRKKHLGFTSSFDIRLKKISWEYYRGIKSHVDFATFFVENAKVYSFVSSSYLGTF</sequence>
<reference evidence="3" key="1">
    <citation type="submission" date="2023-07" db="EMBL/GenBank/DDBJ databases">
        <title>A chromosome-level genome assembly of Lolium multiflorum.</title>
        <authorList>
            <person name="Chen Y."/>
            <person name="Copetti D."/>
            <person name="Kolliker R."/>
            <person name="Studer B."/>
        </authorList>
    </citation>
    <scope>NUCLEOTIDE SEQUENCE</scope>
    <source>
        <strain evidence="3">02402/16</strain>
        <tissue evidence="3">Leaf</tissue>
    </source>
</reference>